<feature type="domain" description="Lipocalin/cytosolic fatty-acid binding" evidence="4">
    <location>
        <begin position="54"/>
        <end position="190"/>
    </location>
</feature>
<reference evidence="5 6" key="1">
    <citation type="submission" date="2020-04" db="EMBL/GenBank/DDBJ databases">
        <title>MicrobeNet Type strains.</title>
        <authorList>
            <person name="Nicholson A.C."/>
        </authorList>
    </citation>
    <scope>NUCLEOTIDE SEQUENCE [LARGE SCALE GENOMIC DNA]</scope>
    <source>
        <strain evidence="5 6">DSM 45078</strain>
    </source>
</reference>
<dbReference type="CDD" id="cd19438">
    <property type="entry name" value="lipocalin_Blc-like"/>
    <property type="match status" value="1"/>
</dbReference>
<dbReference type="PIRSF" id="PIRSF036893">
    <property type="entry name" value="Lipocalin_ApoD"/>
    <property type="match status" value="1"/>
</dbReference>
<dbReference type="GO" id="GO:0006950">
    <property type="term" value="P:response to stress"/>
    <property type="evidence" value="ECO:0007669"/>
    <property type="project" value="UniProtKB-ARBA"/>
</dbReference>
<dbReference type="InterPro" id="IPR000566">
    <property type="entry name" value="Lipocln_cytosolic_FA-bd_dom"/>
</dbReference>
<sequence length="214" mass="22459">MAPSADSRGATVTTYRAVHRILGFISAVVAAAALTAGTAVAQPPPTGPAPVPALDLDRYLGTWNQLAAVPQPFNLECARDTRAEYTPDPQGNIAVYNRCTTWTGGTNEIRGTAKVNDPFTQAQLHVSFPGVPGQDSIDGPTNYIVTALAPDYSWAVITDPSRLSGFVLARGAALDAPAWRQVRTAIEASGQSPCIYLTSPTTGGIPDIAPLCLR</sequence>
<comment type="caution">
    <text evidence="5">The sequence shown here is derived from an EMBL/GenBank/DDBJ whole genome shotgun (WGS) entry which is preliminary data.</text>
</comment>
<dbReference type="EMBL" id="JAAXOO010000001">
    <property type="protein sequence ID" value="NKY32480.1"/>
    <property type="molecule type" value="Genomic_DNA"/>
</dbReference>
<protein>
    <submittedName>
        <fullName evidence="5">Lipocalin family protein</fullName>
    </submittedName>
</protein>
<organism evidence="5 6">
    <name type="scientific">Nocardia speluncae</name>
    <dbReference type="NCBI Taxonomy" id="419477"/>
    <lineage>
        <taxon>Bacteria</taxon>
        <taxon>Bacillati</taxon>
        <taxon>Actinomycetota</taxon>
        <taxon>Actinomycetes</taxon>
        <taxon>Mycobacteriales</taxon>
        <taxon>Nocardiaceae</taxon>
        <taxon>Nocardia</taxon>
    </lineage>
</organism>
<dbReference type="Proteomes" id="UP000565715">
    <property type="component" value="Unassembled WGS sequence"/>
</dbReference>
<evidence type="ECO:0000256" key="2">
    <source>
        <dbReference type="PIRNR" id="PIRNR036893"/>
    </source>
</evidence>
<dbReference type="InterPro" id="IPR012674">
    <property type="entry name" value="Calycin"/>
</dbReference>
<dbReference type="PANTHER" id="PTHR10612">
    <property type="entry name" value="APOLIPOPROTEIN D"/>
    <property type="match status" value="1"/>
</dbReference>
<evidence type="ECO:0000259" key="4">
    <source>
        <dbReference type="Pfam" id="PF08212"/>
    </source>
</evidence>
<comment type="similarity">
    <text evidence="1 2">Belongs to the calycin superfamily. Lipocalin family.</text>
</comment>
<dbReference type="Gene3D" id="2.40.128.20">
    <property type="match status" value="1"/>
</dbReference>
<gene>
    <name evidence="5" type="ORF">HGA13_05235</name>
</gene>
<dbReference type="Pfam" id="PF08212">
    <property type="entry name" value="Lipocalin_2"/>
    <property type="match status" value="1"/>
</dbReference>
<evidence type="ECO:0000313" key="6">
    <source>
        <dbReference type="Proteomes" id="UP000565715"/>
    </source>
</evidence>
<name>A0A846XCI0_9NOCA</name>
<keyword evidence="3" id="KW-0472">Membrane</keyword>
<dbReference type="PANTHER" id="PTHR10612:SF34">
    <property type="entry name" value="APOLIPOPROTEIN D"/>
    <property type="match status" value="1"/>
</dbReference>
<evidence type="ECO:0000313" key="5">
    <source>
        <dbReference type="EMBL" id="NKY32480.1"/>
    </source>
</evidence>
<dbReference type="InterPro" id="IPR022271">
    <property type="entry name" value="Lipocalin_ApoD"/>
</dbReference>
<proteinExistence type="inferred from homology"/>
<evidence type="ECO:0000256" key="3">
    <source>
        <dbReference type="SAM" id="Phobius"/>
    </source>
</evidence>
<evidence type="ECO:0000256" key="1">
    <source>
        <dbReference type="ARBA" id="ARBA00006889"/>
    </source>
</evidence>
<accession>A0A846XCI0</accession>
<dbReference type="InterPro" id="IPR047202">
    <property type="entry name" value="Lipocalin_Blc-like_dom"/>
</dbReference>
<dbReference type="AlphaFoldDB" id="A0A846XCI0"/>
<dbReference type="SUPFAM" id="SSF50814">
    <property type="entry name" value="Lipocalins"/>
    <property type="match status" value="1"/>
</dbReference>
<feature type="transmembrane region" description="Helical" evidence="3">
    <location>
        <begin position="21"/>
        <end position="41"/>
    </location>
</feature>
<keyword evidence="6" id="KW-1185">Reference proteome</keyword>
<keyword evidence="3" id="KW-0812">Transmembrane</keyword>
<keyword evidence="3" id="KW-1133">Transmembrane helix</keyword>